<evidence type="ECO:0000313" key="3">
    <source>
        <dbReference type="Proteomes" id="UP000028875"/>
    </source>
</evidence>
<accession>A0A024Q9S7</accession>
<sequence>MEYAISGWTLFWFAIPMPLLVVWAIITFFSERGKEDK</sequence>
<dbReference type="eggNOG" id="ENOG502ZP25">
    <property type="taxonomic scope" value="Bacteria"/>
</dbReference>
<reference evidence="2 3" key="1">
    <citation type="submission" date="2014-03" db="EMBL/GenBank/DDBJ databases">
        <authorList>
            <person name="Urmite Genomes U."/>
        </authorList>
    </citation>
    <scope>NUCLEOTIDE SEQUENCE [LARGE SCALE GENOMIC DNA]</scope>
    <source>
        <strain evidence="2 3">Vm-5</strain>
    </source>
</reference>
<dbReference type="AlphaFoldDB" id="A0A024Q9S7"/>
<keyword evidence="3" id="KW-1185">Reference proteome</keyword>
<dbReference type="EMBL" id="CCDP010000001">
    <property type="protein sequence ID" value="CDQ38950.1"/>
    <property type="molecule type" value="Genomic_DNA"/>
</dbReference>
<organism evidence="2 3">
    <name type="scientific">Virgibacillus massiliensis</name>
    <dbReference type="NCBI Taxonomy" id="1462526"/>
    <lineage>
        <taxon>Bacteria</taxon>
        <taxon>Bacillati</taxon>
        <taxon>Bacillota</taxon>
        <taxon>Bacilli</taxon>
        <taxon>Bacillales</taxon>
        <taxon>Bacillaceae</taxon>
        <taxon>Virgibacillus</taxon>
    </lineage>
</organism>
<protein>
    <submittedName>
        <fullName evidence="2">Uncharacterized protein</fullName>
    </submittedName>
</protein>
<proteinExistence type="predicted"/>
<keyword evidence="1" id="KW-0812">Transmembrane</keyword>
<comment type="caution">
    <text evidence="2">The sequence shown here is derived from an EMBL/GenBank/DDBJ whole genome shotgun (WGS) entry which is preliminary data.</text>
</comment>
<dbReference type="Proteomes" id="UP000028875">
    <property type="component" value="Unassembled WGS sequence"/>
</dbReference>
<evidence type="ECO:0000313" key="2">
    <source>
        <dbReference type="EMBL" id="CDQ38950.1"/>
    </source>
</evidence>
<keyword evidence="1" id="KW-0472">Membrane</keyword>
<feature type="transmembrane region" description="Helical" evidence="1">
    <location>
        <begin position="6"/>
        <end position="29"/>
    </location>
</feature>
<gene>
    <name evidence="2" type="ORF">BN990_01230</name>
</gene>
<name>A0A024Q9S7_9BACI</name>
<keyword evidence="1" id="KW-1133">Transmembrane helix</keyword>
<reference evidence="3" key="2">
    <citation type="submission" date="2014-05" db="EMBL/GenBank/DDBJ databases">
        <title>Draft genome sequence of Virgibacillus massiliensis Vm-5.</title>
        <authorList>
            <person name="Khelaifia S."/>
            <person name="Croce O."/>
            <person name="Lagier J.C."/>
            <person name="Raoult D."/>
        </authorList>
    </citation>
    <scope>NUCLEOTIDE SEQUENCE [LARGE SCALE GENOMIC DNA]</scope>
    <source>
        <strain evidence="3">Vm-5</strain>
    </source>
</reference>
<evidence type="ECO:0000256" key="1">
    <source>
        <dbReference type="SAM" id="Phobius"/>
    </source>
</evidence>
<dbReference type="STRING" id="1462526.BN990_01230"/>